<sequence>MRFPVILSILLLLYNSSPSSAGSSGKKGSKDTSRPRGRPCKEYKPSGRHAASLKYCLQQASDVSEQGVTEAPKIDQRPEKNEKITVPSITPAESLAFQIAFNRPGVRRFKNSLANLQDRLFIPPVCRSSEWVQIASVLTIDITSWFDMQMNDYNAYKHFYTSSTEVRWFGHPNDSPHDVQARQFIVIWRENLVSETIRKAAALEGQIVCRWELVCRGACSVNNREEEDSSEDCPVDEKDETTGTKNQDALEENEDHSQNEQLTRYQRCQHAPGNKPVRLILEVSADDLSVAHIWQWGTHPDANPENLEWSRHLRNEVMSAMHLQGASANDVMKQIVVQYCYPVHPTRPAHTTVDFPSEYAPWRLPRKSQISNILSGSRLRARLHSDPFVAIGILAERNQDKIYL</sequence>
<feature type="chain" id="PRO_5002221948" description="HNH nuclease domain-containing protein" evidence="2">
    <location>
        <begin position="22"/>
        <end position="404"/>
    </location>
</feature>
<dbReference type="Proteomes" id="UP000054279">
    <property type="component" value="Unassembled WGS sequence"/>
</dbReference>
<evidence type="ECO:0000256" key="1">
    <source>
        <dbReference type="SAM" id="MobiDB-lite"/>
    </source>
</evidence>
<evidence type="ECO:0008006" key="5">
    <source>
        <dbReference type="Google" id="ProtNLM"/>
    </source>
</evidence>
<keyword evidence="4" id="KW-1185">Reference proteome</keyword>
<feature type="region of interest" description="Disordered" evidence="1">
    <location>
        <begin position="18"/>
        <end position="47"/>
    </location>
</feature>
<dbReference type="AlphaFoldDB" id="A0A0C9VXE8"/>
<accession>A0A0C9VXE8</accession>
<proteinExistence type="predicted"/>
<feature type="region of interest" description="Disordered" evidence="1">
    <location>
        <begin position="225"/>
        <end position="261"/>
    </location>
</feature>
<name>A0A0C9VXE8_SPHS4</name>
<protein>
    <recommendedName>
        <fullName evidence="5">HNH nuclease domain-containing protein</fullName>
    </recommendedName>
</protein>
<organism evidence="3 4">
    <name type="scientific">Sphaerobolus stellatus (strain SS14)</name>
    <dbReference type="NCBI Taxonomy" id="990650"/>
    <lineage>
        <taxon>Eukaryota</taxon>
        <taxon>Fungi</taxon>
        <taxon>Dikarya</taxon>
        <taxon>Basidiomycota</taxon>
        <taxon>Agaricomycotina</taxon>
        <taxon>Agaricomycetes</taxon>
        <taxon>Phallomycetidae</taxon>
        <taxon>Geastrales</taxon>
        <taxon>Sphaerobolaceae</taxon>
        <taxon>Sphaerobolus</taxon>
    </lineage>
</organism>
<dbReference type="HOGENOM" id="CLU_681809_0_0_1"/>
<gene>
    <name evidence="3" type="ORF">M422DRAFT_253593</name>
</gene>
<feature type="compositionally biased region" description="Acidic residues" evidence="1">
    <location>
        <begin position="225"/>
        <end position="239"/>
    </location>
</feature>
<feature type="signal peptide" evidence="2">
    <location>
        <begin position="1"/>
        <end position="21"/>
    </location>
</feature>
<keyword evidence="2" id="KW-0732">Signal</keyword>
<reference evidence="3 4" key="1">
    <citation type="submission" date="2014-06" db="EMBL/GenBank/DDBJ databases">
        <title>Evolutionary Origins and Diversification of the Mycorrhizal Mutualists.</title>
        <authorList>
            <consortium name="DOE Joint Genome Institute"/>
            <consortium name="Mycorrhizal Genomics Consortium"/>
            <person name="Kohler A."/>
            <person name="Kuo A."/>
            <person name="Nagy L.G."/>
            <person name="Floudas D."/>
            <person name="Copeland A."/>
            <person name="Barry K.W."/>
            <person name="Cichocki N."/>
            <person name="Veneault-Fourrey C."/>
            <person name="LaButti K."/>
            <person name="Lindquist E.A."/>
            <person name="Lipzen A."/>
            <person name="Lundell T."/>
            <person name="Morin E."/>
            <person name="Murat C."/>
            <person name="Riley R."/>
            <person name="Ohm R."/>
            <person name="Sun H."/>
            <person name="Tunlid A."/>
            <person name="Henrissat B."/>
            <person name="Grigoriev I.V."/>
            <person name="Hibbett D.S."/>
            <person name="Martin F."/>
        </authorList>
    </citation>
    <scope>NUCLEOTIDE SEQUENCE [LARGE SCALE GENOMIC DNA]</scope>
    <source>
        <strain evidence="3 4">SS14</strain>
    </source>
</reference>
<feature type="compositionally biased region" description="Basic and acidic residues" evidence="1">
    <location>
        <begin position="28"/>
        <end position="45"/>
    </location>
</feature>
<dbReference type="EMBL" id="KN837125">
    <property type="protein sequence ID" value="KIJ43096.1"/>
    <property type="molecule type" value="Genomic_DNA"/>
</dbReference>
<evidence type="ECO:0000256" key="2">
    <source>
        <dbReference type="SAM" id="SignalP"/>
    </source>
</evidence>
<evidence type="ECO:0000313" key="3">
    <source>
        <dbReference type="EMBL" id="KIJ43096.1"/>
    </source>
</evidence>
<evidence type="ECO:0000313" key="4">
    <source>
        <dbReference type="Proteomes" id="UP000054279"/>
    </source>
</evidence>
<dbReference type="OrthoDB" id="3363479at2759"/>